<feature type="transmembrane region" description="Helical" evidence="14">
    <location>
        <begin position="387"/>
        <end position="412"/>
    </location>
</feature>
<gene>
    <name evidence="15" type="ORF">DCMF_10060</name>
</gene>
<dbReference type="OrthoDB" id="9810181at2"/>
<feature type="transmembrane region" description="Helical" evidence="14">
    <location>
        <begin position="318"/>
        <end position="351"/>
    </location>
</feature>
<keyword evidence="4 14" id="KW-1003">Cell membrane</keyword>
<dbReference type="GO" id="GO:0031402">
    <property type="term" value="F:sodium ion binding"/>
    <property type="evidence" value="ECO:0007669"/>
    <property type="project" value="UniProtKB-UniRule"/>
</dbReference>
<proteinExistence type="inferred from homology"/>
<evidence type="ECO:0000256" key="7">
    <source>
        <dbReference type="ARBA" id="ARBA00022989"/>
    </source>
</evidence>
<keyword evidence="14" id="KW-0029">Amino-acid transport</keyword>
<evidence type="ECO:0000256" key="2">
    <source>
        <dbReference type="ARBA" id="ARBA00006434"/>
    </source>
</evidence>
<evidence type="ECO:0000256" key="8">
    <source>
        <dbReference type="ARBA" id="ARBA00023053"/>
    </source>
</evidence>
<dbReference type="Pfam" id="PF00474">
    <property type="entry name" value="SSF"/>
    <property type="match status" value="1"/>
</dbReference>
<evidence type="ECO:0000313" key="16">
    <source>
        <dbReference type="Proteomes" id="UP000323521"/>
    </source>
</evidence>
<evidence type="ECO:0000313" key="15">
    <source>
        <dbReference type="EMBL" id="ATW25074.1"/>
    </source>
</evidence>
<dbReference type="InterPro" id="IPR001734">
    <property type="entry name" value="Na/solute_symporter"/>
</dbReference>
<evidence type="ECO:0000256" key="13">
    <source>
        <dbReference type="RuleBase" id="RU362091"/>
    </source>
</evidence>
<name>A0A3G1KRR2_FORW1</name>
<comment type="catalytic activity">
    <reaction evidence="12">
        <text>L-proline(in) + Na(+)(in) = L-proline(out) + Na(+)(out)</text>
        <dbReference type="Rhea" id="RHEA:28967"/>
        <dbReference type="ChEBI" id="CHEBI:29101"/>
        <dbReference type="ChEBI" id="CHEBI:60039"/>
    </reaction>
</comment>
<keyword evidence="5 14" id="KW-0812">Transmembrane</keyword>
<feature type="transmembrane region" description="Helical" evidence="14">
    <location>
        <begin position="419"/>
        <end position="437"/>
    </location>
</feature>
<evidence type="ECO:0000256" key="6">
    <source>
        <dbReference type="ARBA" id="ARBA00022847"/>
    </source>
</evidence>
<feature type="transmembrane region" description="Helical" evidence="14">
    <location>
        <begin position="273"/>
        <end position="298"/>
    </location>
</feature>
<dbReference type="InterPro" id="IPR050277">
    <property type="entry name" value="Sodium:Solute_Symporter"/>
</dbReference>
<comment type="caution">
    <text evidence="14">Lacks conserved residue(s) required for the propagation of feature annotation.</text>
</comment>
<dbReference type="GO" id="GO:0015824">
    <property type="term" value="P:proline transport"/>
    <property type="evidence" value="ECO:0007669"/>
    <property type="project" value="UniProtKB-UniRule"/>
</dbReference>
<dbReference type="PANTHER" id="PTHR48086:SF3">
    <property type="entry name" value="SODIUM_PROLINE SYMPORTER"/>
    <property type="match status" value="1"/>
</dbReference>
<feature type="transmembrane region" description="Helical" evidence="14">
    <location>
        <begin position="443"/>
        <end position="461"/>
    </location>
</feature>
<evidence type="ECO:0000256" key="14">
    <source>
        <dbReference type="RuleBase" id="RU366012"/>
    </source>
</evidence>
<dbReference type="InterPro" id="IPR038377">
    <property type="entry name" value="Na/Glc_symporter_sf"/>
</dbReference>
<keyword evidence="10 14" id="KW-0472">Membrane</keyword>
<comment type="subcellular location">
    <subcellularLocation>
        <location evidence="1 14">Cell membrane</location>
        <topology evidence="1 14">Multi-pass membrane protein</topology>
    </subcellularLocation>
</comment>
<accession>A0A3G1KRR2</accession>
<comment type="similarity">
    <text evidence="2 13">Belongs to the sodium:solute symporter (SSF) (TC 2.A.21) family.</text>
</comment>
<dbReference type="Gene3D" id="1.20.1730.10">
    <property type="entry name" value="Sodium/glucose cotransporter"/>
    <property type="match status" value="1"/>
</dbReference>
<feature type="transmembrane region" description="Helical" evidence="14">
    <location>
        <begin position="65"/>
        <end position="89"/>
    </location>
</feature>
<keyword evidence="6 14" id="KW-0769">Symport</keyword>
<feature type="transmembrane region" description="Helical" evidence="14">
    <location>
        <begin position="156"/>
        <end position="179"/>
    </location>
</feature>
<evidence type="ECO:0000256" key="1">
    <source>
        <dbReference type="ARBA" id="ARBA00004651"/>
    </source>
</evidence>
<dbReference type="NCBIfam" id="TIGR00813">
    <property type="entry name" value="sss"/>
    <property type="match status" value="1"/>
</dbReference>
<dbReference type="AlphaFoldDB" id="A0A3G1KRR2"/>
<feature type="transmembrane region" description="Helical" evidence="14">
    <location>
        <begin position="232"/>
        <end position="252"/>
    </location>
</feature>
<keyword evidence="11 14" id="KW-0739">Sodium transport</keyword>
<evidence type="ECO:0000256" key="11">
    <source>
        <dbReference type="ARBA" id="ARBA00023201"/>
    </source>
</evidence>
<evidence type="ECO:0000256" key="10">
    <source>
        <dbReference type="ARBA" id="ARBA00023136"/>
    </source>
</evidence>
<keyword evidence="9 14" id="KW-0406">Ion transport</keyword>
<keyword evidence="7 14" id="KW-1133">Transmembrane helix</keyword>
<evidence type="ECO:0000256" key="5">
    <source>
        <dbReference type="ARBA" id="ARBA00022692"/>
    </source>
</evidence>
<dbReference type="EMBL" id="CP017634">
    <property type="protein sequence ID" value="ATW25074.1"/>
    <property type="molecule type" value="Genomic_DNA"/>
</dbReference>
<keyword evidence="3 14" id="KW-0813">Transport</keyword>
<evidence type="ECO:0000256" key="3">
    <source>
        <dbReference type="ARBA" id="ARBA00022448"/>
    </source>
</evidence>
<keyword evidence="16" id="KW-1185">Reference proteome</keyword>
<dbReference type="InterPro" id="IPR011851">
    <property type="entry name" value="Na/Pro_symporter"/>
</dbReference>
<dbReference type="KEGG" id="fwa:DCMF_10060"/>
<dbReference type="GO" id="GO:0005886">
    <property type="term" value="C:plasma membrane"/>
    <property type="evidence" value="ECO:0007669"/>
    <property type="project" value="UniProtKB-SubCell"/>
</dbReference>
<evidence type="ECO:0000256" key="12">
    <source>
        <dbReference type="ARBA" id="ARBA00033708"/>
    </source>
</evidence>
<organism evidence="15 16">
    <name type="scientific">Formimonas warabiya</name>
    <dbReference type="NCBI Taxonomy" id="1761012"/>
    <lineage>
        <taxon>Bacteria</taxon>
        <taxon>Bacillati</taxon>
        <taxon>Bacillota</taxon>
        <taxon>Clostridia</taxon>
        <taxon>Eubacteriales</taxon>
        <taxon>Peptococcaceae</taxon>
        <taxon>Candidatus Formimonas</taxon>
    </lineage>
</organism>
<dbReference type="Proteomes" id="UP000323521">
    <property type="component" value="Chromosome"/>
</dbReference>
<dbReference type="CDD" id="cd11475">
    <property type="entry name" value="SLC5sbd_PutP"/>
    <property type="match status" value="1"/>
</dbReference>
<sequence>MVASAVIFVLYLLVLVAIGVITYLRAKSYSDYTLAGRSNNKWVTAISAESSDMSGWLLMGLPGSAYAAGFASIWIIIGLIFGTMFNWIFIANRLRVATEVYNAFSITEYFEKRVNDKTGSVALCAGIAIIVFMIINSSAEIIGSGKLLNATFGLDYSVGIVVGLIIVVLYTFLGGYMAVSWSNLFQGTLMFFALLFVPVAVLVQMGGYGPAIESLYQQAPGFFQFLNGETRFFPALSIILGGLGVGLCYFGMVHVSTCFMAIKDPSEIKDSTFIATTWVSISTFGAVIIGMLGAYLFPNIADPEQVFFAMGSTYFPPYLLGLFASAVMAAILSSVSAYVIVAAAAFGANIIKKYARDIDEKKVVNLERFAVVVIALLAFLMSLKSDLVFTVALLAAAGLGSSFGPLVIFSLYSKHVNKTGAIASIIVGLVTVIIWYYSGMSNYLYELIPGFIASCLALLLGTKLSGGADQETIAVYESFITKLKKKGAN</sequence>
<comment type="function">
    <text evidence="14">Catalyzes the sodium-dependent uptake of extracellular L-proline.</text>
</comment>
<reference evidence="15 16" key="1">
    <citation type="submission" date="2016-10" db="EMBL/GenBank/DDBJ databases">
        <title>Complete Genome Sequence of Peptococcaceae strain DCMF.</title>
        <authorList>
            <person name="Edwards R.J."/>
            <person name="Holland S.I."/>
            <person name="Deshpande N.P."/>
            <person name="Wong Y.K."/>
            <person name="Ertan H."/>
            <person name="Manefield M."/>
            <person name="Russell T.L."/>
            <person name="Lee M.J."/>
        </authorList>
    </citation>
    <scope>NUCLEOTIDE SEQUENCE [LARGE SCALE GENOMIC DNA]</scope>
    <source>
        <strain evidence="15 16">DCMF</strain>
    </source>
</reference>
<protein>
    <recommendedName>
        <fullName evidence="14">Sodium/proline symporter</fullName>
    </recommendedName>
    <alternativeName>
        <fullName evidence="14">Proline permease</fullName>
    </alternativeName>
</protein>
<evidence type="ECO:0000256" key="9">
    <source>
        <dbReference type="ARBA" id="ARBA00023065"/>
    </source>
</evidence>
<feature type="transmembrane region" description="Helical" evidence="14">
    <location>
        <begin position="363"/>
        <end position="381"/>
    </location>
</feature>
<dbReference type="RefSeq" id="WP_148134318.1">
    <property type="nucleotide sequence ID" value="NZ_CP017634.1"/>
</dbReference>
<keyword evidence="8 14" id="KW-0915">Sodium</keyword>
<feature type="transmembrane region" description="Helical" evidence="14">
    <location>
        <begin position="191"/>
        <end position="212"/>
    </location>
</feature>
<dbReference type="PANTHER" id="PTHR48086">
    <property type="entry name" value="SODIUM/PROLINE SYMPORTER-RELATED"/>
    <property type="match status" value="1"/>
</dbReference>
<evidence type="ECO:0000256" key="4">
    <source>
        <dbReference type="ARBA" id="ARBA00022475"/>
    </source>
</evidence>
<dbReference type="GO" id="GO:0005298">
    <property type="term" value="F:proline:sodium symporter activity"/>
    <property type="evidence" value="ECO:0007669"/>
    <property type="project" value="UniProtKB-UniRule"/>
</dbReference>
<dbReference type="PROSITE" id="PS50283">
    <property type="entry name" value="NA_SOLUT_SYMP_3"/>
    <property type="match status" value="1"/>
</dbReference>
<feature type="transmembrane region" description="Helical" evidence="14">
    <location>
        <begin position="118"/>
        <end position="136"/>
    </location>
</feature>